<dbReference type="EMBL" id="CAXKWB010052366">
    <property type="protein sequence ID" value="CAL4172763.1"/>
    <property type="molecule type" value="Genomic_DNA"/>
</dbReference>
<dbReference type="PANTHER" id="PTHR24403:SF67">
    <property type="entry name" value="FI01116P-RELATED"/>
    <property type="match status" value="1"/>
</dbReference>
<evidence type="ECO:0000313" key="8">
    <source>
        <dbReference type="Proteomes" id="UP001497623"/>
    </source>
</evidence>
<feature type="non-terminal residue" evidence="7">
    <location>
        <position position="1"/>
    </location>
</feature>
<dbReference type="AlphaFoldDB" id="A0AAV2SAJ0"/>
<dbReference type="Proteomes" id="UP001497623">
    <property type="component" value="Unassembled WGS sequence"/>
</dbReference>
<dbReference type="GO" id="GO:0005634">
    <property type="term" value="C:nucleus"/>
    <property type="evidence" value="ECO:0007669"/>
    <property type="project" value="TreeGrafter"/>
</dbReference>
<dbReference type="GO" id="GO:0010468">
    <property type="term" value="P:regulation of gene expression"/>
    <property type="evidence" value="ECO:0007669"/>
    <property type="project" value="TreeGrafter"/>
</dbReference>
<evidence type="ECO:0000256" key="4">
    <source>
        <dbReference type="ARBA" id="ARBA00022833"/>
    </source>
</evidence>
<evidence type="ECO:0000256" key="3">
    <source>
        <dbReference type="ARBA" id="ARBA00022771"/>
    </source>
</evidence>
<dbReference type="InterPro" id="IPR036236">
    <property type="entry name" value="Znf_C2H2_sf"/>
</dbReference>
<name>A0AAV2SAJ0_MEGNR</name>
<evidence type="ECO:0000313" key="7">
    <source>
        <dbReference type="EMBL" id="CAL4172763.1"/>
    </source>
</evidence>
<keyword evidence="4" id="KW-0862">Zinc</keyword>
<dbReference type="GO" id="GO:0008270">
    <property type="term" value="F:zinc ion binding"/>
    <property type="evidence" value="ECO:0007669"/>
    <property type="project" value="UniProtKB-KW"/>
</dbReference>
<evidence type="ECO:0000256" key="1">
    <source>
        <dbReference type="ARBA" id="ARBA00022723"/>
    </source>
</evidence>
<evidence type="ECO:0000256" key="2">
    <source>
        <dbReference type="ARBA" id="ARBA00022737"/>
    </source>
</evidence>
<dbReference type="PROSITE" id="PS50157">
    <property type="entry name" value="ZINC_FINGER_C2H2_2"/>
    <property type="match status" value="2"/>
</dbReference>
<dbReference type="Gene3D" id="3.30.160.60">
    <property type="entry name" value="Classic Zinc Finger"/>
    <property type="match status" value="1"/>
</dbReference>
<feature type="domain" description="C2H2-type" evidence="6">
    <location>
        <begin position="34"/>
        <end position="62"/>
    </location>
</feature>
<organism evidence="7 8">
    <name type="scientific">Meganyctiphanes norvegica</name>
    <name type="common">Northern krill</name>
    <name type="synonym">Thysanopoda norvegica</name>
    <dbReference type="NCBI Taxonomy" id="48144"/>
    <lineage>
        <taxon>Eukaryota</taxon>
        <taxon>Metazoa</taxon>
        <taxon>Ecdysozoa</taxon>
        <taxon>Arthropoda</taxon>
        <taxon>Crustacea</taxon>
        <taxon>Multicrustacea</taxon>
        <taxon>Malacostraca</taxon>
        <taxon>Eumalacostraca</taxon>
        <taxon>Eucarida</taxon>
        <taxon>Euphausiacea</taxon>
        <taxon>Euphausiidae</taxon>
        <taxon>Meganyctiphanes</taxon>
    </lineage>
</organism>
<keyword evidence="3 5" id="KW-0863">Zinc-finger</keyword>
<keyword evidence="1" id="KW-0479">Metal-binding</keyword>
<dbReference type="PANTHER" id="PTHR24403">
    <property type="entry name" value="ZINC FINGER PROTEIN"/>
    <property type="match status" value="1"/>
</dbReference>
<dbReference type="SMART" id="SM00355">
    <property type="entry name" value="ZnF_C2H2"/>
    <property type="match status" value="3"/>
</dbReference>
<evidence type="ECO:0000259" key="6">
    <source>
        <dbReference type="PROSITE" id="PS50157"/>
    </source>
</evidence>
<protein>
    <recommendedName>
        <fullName evidence="6">C2H2-type domain-containing protein</fullName>
    </recommendedName>
</protein>
<sequence length="172" mass="18733">DFCEYQCVKEKTLAKHVRLYHQNGRVHTPTAVKLHCRYCDLTFNSKEGLHAHIATHSSGEKPYSCHICGFKCVRERTYLKHMNAFHSKEAAAFKAMDDSATELVTTGPETGLSSTITTEPEAGLTSIITTEPEVGLVSTGPETGLGTTGSESGVVPPVSDLRLIPAEPYLIK</sequence>
<dbReference type="InterPro" id="IPR013087">
    <property type="entry name" value="Znf_C2H2_type"/>
</dbReference>
<dbReference type="InterPro" id="IPR050688">
    <property type="entry name" value="Zinc_finger/UBP_domain"/>
</dbReference>
<keyword evidence="8" id="KW-1185">Reference proteome</keyword>
<feature type="non-terminal residue" evidence="7">
    <location>
        <position position="172"/>
    </location>
</feature>
<comment type="caution">
    <text evidence="7">The sequence shown here is derived from an EMBL/GenBank/DDBJ whole genome shotgun (WGS) entry which is preliminary data.</text>
</comment>
<reference evidence="7 8" key="1">
    <citation type="submission" date="2024-05" db="EMBL/GenBank/DDBJ databases">
        <authorList>
            <person name="Wallberg A."/>
        </authorList>
    </citation>
    <scope>NUCLEOTIDE SEQUENCE [LARGE SCALE GENOMIC DNA]</scope>
</reference>
<evidence type="ECO:0000256" key="5">
    <source>
        <dbReference type="PROSITE-ProRule" id="PRU00042"/>
    </source>
</evidence>
<dbReference type="PROSITE" id="PS00028">
    <property type="entry name" value="ZINC_FINGER_C2H2_1"/>
    <property type="match status" value="2"/>
</dbReference>
<accession>A0AAV2SAJ0</accession>
<dbReference type="Pfam" id="PF00096">
    <property type="entry name" value="zf-C2H2"/>
    <property type="match status" value="1"/>
</dbReference>
<dbReference type="SUPFAM" id="SSF57667">
    <property type="entry name" value="beta-beta-alpha zinc fingers"/>
    <property type="match status" value="1"/>
</dbReference>
<gene>
    <name evidence="7" type="ORF">MNOR_LOCUS34313</name>
</gene>
<feature type="domain" description="C2H2-type" evidence="6">
    <location>
        <begin position="63"/>
        <end position="91"/>
    </location>
</feature>
<proteinExistence type="predicted"/>
<keyword evidence="2" id="KW-0677">Repeat</keyword>